<evidence type="ECO:0000313" key="8">
    <source>
        <dbReference type="Proteomes" id="UP000256829"/>
    </source>
</evidence>
<evidence type="ECO:0000256" key="6">
    <source>
        <dbReference type="SAM" id="Phobius"/>
    </source>
</evidence>
<dbReference type="Proteomes" id="UP000256829">
    <property type="component" value="Unassembled WGS sequence"/>
</dbReference>
<dbReference type="AlphaFoldDB" id="A0A3D8VA16"/>
<accession>A0A3D8VA16</accession>
<keyword evidence="3 5" id="KW-0175">Coiled coil</keyword>
<dbReference type="EMBL" id="QTJR01000010">
    <property type="protein sequence ID" value="RDY66292.1"/>
    <property type="molecule type" value="Genomic_DNA"/>
</dbReference>
<keyword evidence="6" id="KW-0472">Membrane</keyword>
<keyword evidence="4" id="KW-0233">DNA recombination</keyword>
<proteinExistence type="inferred from homology"/>
<keyword evidence="6" id="KW-1133">Transmembrane helix</keyword>
<organism evidence="7 8">
    <name type="scientific">Lysobacter soli</name>
    <dbReference type="NCBI Taxonomy" id="453783"/>
    <lineage>
        <taxon>Bacteria</taxon>
        <taxon>Pseudomonadati</taxon>
        <taxon>Pseudomonadota</taxon>
        <taxon>Gammaproteobacteria</taxon>
        <taxon>Lysobacterales</taxon>
        <taxon>Lysobacteraceae</taxon>
        <taxon>Lysobacter</taxon>
    </lineage>
</organism>
<dbReference type="InterPro" id="IPR003798">
    <property type="entry name" value="DNA_recombination_RmuC"/>
</dbReference>
<dbReference type="PANTHER" id="PTHR30563:SF0">
    <property type="entry name" value="DNA RECOMBINATION PROTEIN RMUC"/>
    <property type="match status" value="1"/>
</dbReference>
<evidence type="ECO:0000256" key="1">
    <source>
        <dbReference type="ARBA" id="ARBA00003416"/>
    </source>
</evidence>
<reference evidence="7 8" key="1">
    <citation type="submission" date="2018-08" db="EMBL/GenBank/DDBJ databases">
        <title>Lysobacter soli KCTC 22011, whole genome shotgun sequence.</title>
        <authorList>
            <person name="Zhang X."/>
            <person name="Feng G."/>
            <person name="Zhu H."/>
        </authorList>
    </citation>
    <scope>NUCLEOTIDE SEQUENCE [LARGE SCALE GENOMIC DNA]</scope>
    <source>
        <strain evidence="7 8">KCTC 22011</strain>
    </source>
</reference>
<dbReference type="PANTHER" id="PTHR30563">
    <property type="entry name" value="DNA RECOMBINATION PROTEIN RMUC"/>
    <property type="match status" value="1"/>
</dbReference>
<evidence type="ECO:0000313" key="7">
    <source>
        <dbReference type="EMBL" id="RDY66292.1"/>
    </source>
</evidence>
<keyword evidence="8" id="KW-1185">Reference proteome</keyword>
<keyword evidence="6" id="KW-0812">Transmembrane</keyword>
<dbReference type="Pfam" id="PF02646">
    <property type="entry name" value="RmuC"/>
    <property type="match status" value="1"/>
</dbReference>
<gene>
    <name evidence="7" type="ORF">DX912_13475</name>
</gene>
<evidence type="ECO:0000256" key="5">
    <source>
        <dbReference type="SAM" id="Coils"/>
    </source>
</evidence>
<comment type="caution">
    <text evidence="7">The sequence shown here is derived from an EMBL/GenBank/DDBJ whole genome shotgun (WGS) entry which is preliminary data.</text>
</comment>
<evidence type="ECO:0000256" key="4">
    <source>
        <dbReference type="ARBA" id="ARBA00023172"/>
    </source>
</evidence>
<comment type="similarity">
    <text evidence="2">Belongs to the RmuC family.</text>
</comment>
<sequence length="518" mass="56848">MDTLIIAAGVAIVLMLVYVAWLLTRLARGQGEGAGVGELAALREAERAKAIELSALHVRLSERDADLAAGAETIARLAQERDEAQERAERMGTSALELAASLRARETELGDVRQRLDAEREELTRLRAELVQLRERSAQLDANLAHAEQAKAEIKGFLETAQSKLSATFAELAGKTFEERGAQFENNVRNATQQSKSDIETLLKPFAEQLNVFRHRVDTVYGEEAKERAALAGAVNELKTLNQDMAEQASALTRALKGSAKVRGDWGELMLESVLRGSGLEEGTHFDRQTSSEDDEGRRLRPDVVVRLPGDRRIVVDSKVNLIDWQQAMNAETPEAHEDALRRHSVALRQHMKDLAEKNYPKAVGDSALEVTVAFVPIEGALSAALGTDASLQTDAFARGIVFASPNTLMAVLRVIERLWTRDKVQREAIEISKTGGLLLDALQNFLAEFDLVGRKLTDAHTAFTDARSKLSESRHAVIPRAKRLVELGVKGKKALSAELEPDEPILPLVLERSGSDD</sequence>
<protein>
    <submittedName>
        <fullName evidence="7">DNA recombination protein RmuC</fullName>
    </submittedName>
</protein>
<evidence type="ECO:0000256" key="3">
    <source>
        <dbReference type="ARBA" id="ARBA00023054"/>
    </source>
</evidence>
<dbReference type="RefSeq" id="WP_115843102.1">
    <property type="nucleotide sequence ID" value="NZ_CP183976.1"/>
</dbReference>
<name>A0A3D8VA16_9GAMM</name>
<comment type="function">
    <text evidence="1">Involved in DNA recombination.</text>
</comment>
<feature type="coiled-coil region" evidence="5">
    <location>
        <begin position="67"/>
        <end position="150"/>
    </location>
</feature>
<feature type="transmembrane region" description="Helical" evidence="6">
    <location>
        <begin position="6"/>
        <end position="23"/>
    </location>
</feature>
<evidence type="ECO:0000256" key="2">
    <source>
        <dbReference type="ARBA" id="ARBA00009840"/>
    </source>
</evidence>
<dbReference type="GO" id="GO:0006310">
    <property type="term" value="P:DNA recombination"/>
    <property type="evidence" value="ECO:0007669"/>
    <property type="project" value="UniProtKB-KW"/>
</dbReference>